<reference evidence="9" key="1">
    <citation type="journal article" date="2019" name="Int. J. Syst. Evol. Microbiol.">
        <title>The Global Catalogue of Microorganisms (GCM) 10K type strain sequencing project: providing services to taxonomists for standard genome sequencing and annotation.</title>
        <authorList>
            <consortium name="The Broad Institute Genomics Platform"/>
            <consortium name="The Broad Institute Genome Sequencing Center for Infectious Disease"/>
            <person name="Wu L."/>
            <person name="Ma J."/>
        </authorList>
    </citation>
    <scope>NUCLEOTIDE SEQUENCE [LARGE SCALE GENOMIC DNA]</scope>
    <source>
        <strain evidence="9">CGMCC 1.15288</strain>
    </source>
</reference>
<dbReference type="Proteomes" id="UP000600214">
    <property type="component" value="Unassembled WGS sequence"/>
</dbReference>
<keyword evidence="4 7" id="KW-0949">S-adenosyl-L-methionine</keyword>
<evidence type="ECO:0000256" key="2">
    <source>
        <dbReference type="ARBA" id="ARBA00022603"/>
    </source>
</evidence>
<evidence type="ECO:0000256" key="6">
    <source>
        <dbReference type="ARBA" id="ARBA00047422"/>
    </source>
</evidence>
<dbReference type="GO" id="GO:0008168">
    <property type="term" value="F:methyltransferase activity"/>
    <property type="evidence" value="ECO:0007669"/>
    <property type="project" value="UniProtKB-KW"/>
</dbReference>
<dbReference type="EMBL" id="BMIA01000003">
    <property type="protein sequence ID" value="GGH42777.1"/>
    <property type="molecule type" value="Genomic_DNA"/>
</dbReference>
<evidence type="ECO:0000256" key="3">
    <source>
        <dbReference type="ARBA" id="ARBA00022679"/>
    </source>
</evidence>
<evidence type="ECO:0000256" key="7">
    <source>
        <dbReference type="PROSITE-ProRule" id="PRU01016"/>
    </source>
</evidence>
<comment type="catalytic activity">
    <reaction evidence="6">
        <text>a 2'-deoxycytidine in DNA + S-adenosyl-L-methionine = a 5-methyl-2'-deoxycytidine in DNA + S-adenosyl-L-homocysteine + H(+)</text>
        <dbReference type="Rhea" id="RHEA:13681"/>
        <dbReference type="Rhea" id="RHEA-COMP:11369"/>
        <dbReference type="Rhea" id="RHEA-COMP:11370"/>
        <dbReference type="ChEBI" id="CHEBI:15378"/>
        <dbReference type="ChEBI" id="CHEBI:57856"/>
        <dbReference type="ChEBI" id="CHEBI:59789"/>
        <dbReference type="ChEBI" id="CHEBI:85452"/>
        <dbReference type="ChEBI" id="CHEBI:85454"/>
        <dbReference type="EC" id="2.1.1.37"/>
    </reaction>
</comment>
<dbReference type="PANTHER" id="PTHR10629:SF52">
    <property type="entry name" value="DNA (CYTOSINE-5)-METHYLTRANSFERASE 1"/>
    <property type="match status" value="1"/>
</dbReference>
<dbReference type="GO" id="GO:0032259">
    <property type="term" value="P:methylation"/>
    <property type="evidence" value="ECO:0007669"/>
    <property type="project" value="UniProtKB-KW"/>
</dbReference>
<evidence type="ECO:0000256" key="4">
    <source>
        <dbReference type="ARBA" id="ARBA00022691"/>
    </source>
</evidence>
<keyword evidence="3 7" id="KW-0808">Transferase</keyword>
<dbReference type="InterPro" id="IPR029063">
    <property type="entry name" value="SAM-dependent_MTases_sf"/>
</dbReference>
<name>A0ABQ1YXU8_9BACT</name>
<dbReference type="InterPro" id="IPR050390">
    <property type="entry name" value="C5-Methyltransferase"/>
</dbReference>
<sequence>MHPEYIVIDLFCGAGGTTLGFDMAMINGRKAAFVVACVNHDPLAIDSHWENHPEVYHFLEDITLLYGRVLNGFLFMTEHMRQLVRIVNIYRAFYPEAKVILWASLECTNFSKAKGGKERDADSRTLAHHLDRYVVALDPDYVQIENVVEFMSWGPMNEKGKPISSKNGRDWIRWKQHLCSFGYRDEWRELNSADFGAYTSRNRLFGIFAKPGMPIIWPKPTHSKKPSKGGMFGDLKKWKAVKDVLDFDDEGQSIFGRKKPLVDASLERIYAGLVKFVAGGKDAFILKYNSLSSAGKHVPPSIDEPCPTIACQNRLGIVNASFIAKYYSGKPAGKVIPVTGPAGTIATAGTQALVNASFLTKYYSGDPDSKVTSVEEPAAVIRTKDGQSLIQCQPFILNTNFNNVGKSIDEPAPTLVSSRRHPYLLSPAFLTQYYSSGGQLGSIDEPARTLGTRDTIAKIQTEWIERQFGKSQVSSVESPAGTLMPNDKHRLISCDPFILNPSHGGHTTSTMQPCPVIIARQDKAPLYLIQFDIDPEIGIPVYDDDPEVMIRIKIFMSMYGIADIKMRMLKVPELLCIQGFPANYKLAGNQSDQKKFIGNSVVPHVVKAWTESLAA</sequence>
<accession>A0ABQ1YXU8</accession>
<dbReference type="Pfam" id="PF00145">
    <property type="entry name" value="DNA_methylase"/>
    <property type="match status" value="2"/>
</dbReference>
<evidence type="ECO:0000256" key="5">
    <source>
        <dbReference type="ARBA" id="ARBA00022747"/>
    </source>
</evidence>
<keyword evidence="5" id="KW-0680">Restriction system</keyword>
<dbReference type="InterPro" id="IPR001525">
    <property type="entry name" value="C5_MeTfrase"/>
</dbReference>
<comment type="similarity">
    <text evidence="7">Belongs to the class I-like SAM-binding methyltransferase superfamily. C5-methyltransferase family.</text>
</comment>
<dbReference type="PROSITE" id="PS51679">
    <property type="entry name" value="SAM_MT_C5"/>
    <property type="match status" value="1"/>
</dbReference>
<dbReference type="PANTHER" id="PTHR10629">
    <property type="entry name" value="CYTOSINE-SPECIFIC METHYLTRANSFERASE"/>
    <property type="match status" value="1"/>
</dbReference>
<keyword evidence="9" id="KW-1185">Reference proteome</keyword>
<dbReference type="SUPFAM" id="SSF53335">
    <property type="entry name" value="S-adenosyl-L-methionine-dependent methyltransferases"/>
    <property type="match status" value="1"/>
</dbReference>
<proteinExistence type="inferred from homology"/>
<keyword evidence="2 7" id="KW-0489">Methyltransferase</keyword>
<comment type="caution">
    <text evidence="8">The sequence shown here is derived from an EMBL/GenBank/DDBJ whole genome shotgun (WGS) entry which is preliminary data.</text>
</comment>
<organism evidence="8 9">
    <name type="scientific">Dyadobacter endophyticus</name>
    <dbReference type="NCBI Taxonomy" id="1749036"/>
    <lineage>
        <taxon>Bacteria</taxon>
        <taxon>Pseudomonadati</taxon>
        <taxon>Bacteroidota</taxon>
        <taxon>Cytophagia</taxon>
        <taxon>Cytophagales</taxon>
        <taxon>Spirosomataceae</taxon>
        <taxon>Dyadobacter</taxon>
    </lineage>
</organism>
<dbReference type="RefSeq" id="WP_188935352.1">
    <property type="nucleotide sequence ID" value="NZ_BMIA01000003.1"/>
</dbReference>
<dbReference type="EC" id="2.1.1.37" evidence="1"/>
<gene>
    <name evidence="8" type="ORF">GCM10007423_39650</name>
</gene>
<feature type="active site" evidence="7">
    <location>
        <position position="107"/>
    </location>
</feature>
<evidence type="ECO:0000313" key="8">
    <source>
        <dbReference type="EMBL" id="GGH42777.1"/>
    </source>
</evidence>
<dbReference type="Gene3D" id="3.90.120.10">
    <property type="entry name" value="DNA Methylase, subunit A, domain 2"/>
    <property type="match status" value="1"/>
</dbReference>
<dbReference type="Gene3D" id="3.40.50.150">
    <property type="entry name" value="Vaccinia Virus protein VP39"/>
    <property type="match status" value="1"/>
</dbReference>
<protein>
    <recommendedName>
        <fullName evidence="1">DNA (cytosine-5-)-methyltransferase</fullName>
        <ecNumber evidence="1">2.1.1.37</ecNumber>
    </recommendedName>
</protein>
<evidence type="ECO:0000313" key="9">
    <source>
        <dbReference type="Proteomes" id="UP000600214"/>
    </source>
</evidence>
<evidence type="ECO:0000256" key="1">
    <source>
        <dbReference type="ARBA" id="ARBA00011975"/>
    </source>
</evidence>